<gene>
    <name evidence="1" type="ORF">RIF29_17391</name>
</gene>
<sequence length="94" mass="10821">MAARLSRNKYVVRFGYDTCALQSFRSFCNAMMMTPFLLPGVARSDDSNVNNEVTMIMRRFLPVDELNKKSSLSPVMNLGEYIDEQITHYGKHHL</sequence>
<keyword evidence="2" id="KW-1185">Reference proteome</keyword>
<proteinExistence type="predicted"/>
<name>A0AAN9FNX7_CROPI</name>
<accession>A0AAN9FNX7</accession>
<dbReference type="EMBL" id="JAYWIO010000003">
    <property type="protein sequence ID" value="KAK7276253.1"/>
    <property type="molecule type" value="Genomic_DNA"/>
</dbReference>
<evidence type="ECO:0000313" key="2">
    <source>
        <dbReference type="Proteomes" id="UP001372338"/>
    </source>
</evidence>
<evidence type="ECO:0000313" key="1">
    <source>
        <dbReference type="EMBL" id="KAK7276253.1"/>
    </source>
</evidence>
<reference evidence="1 2" key="1">
    <citation type="submission" date="2024-01" db="EMBL/GenBank/DDBJ databases">
        <title>The genomes of 5 underutilized Papilionoideae crops provide insights into root nodulation and disease resistanc.</title>
        <authorList>
            <person name="Yuan L."/>
        </authorList>
    </citation>
    <scope>NUCLEOTIDE SEQUENCE [LARGE SCALE GENOMIC DNA]</scope>
    <source>
        <strain evidence="1">ZHUSHIDOU_FW_LH</strain>
        <tissue evidence="1">Leaf</tissue>
    </source>
</reference>
<dbReference type="AlphaFoldDB" id="A0AAN9FNX7"/>
<organism evidence="1 2">
    <name type="scientific">Crotalaria pallida</name>
    <name type="common">Smooth rattlebox</name>
    <name type="synonym">Crotalaria striata</name>
    <dbReference type="NCBI Taxonomy" id="3830"/>
    <lineage>
        <taxon>Eukaryota</taxon>
        <taxon>Viridiplantae</taxon>
        <taxon>Streptophyta</taxon>
        <taxon>Embryophyta</taxon>
        <taxon>Tracheophyta</taxon>
        <taxon>Spermatophyta</taxon>
        <taxon>Magnoliopsida</taxon>
        <taxon>eudicotyledons</taxon>
        <taxon>Gunneridae</taxon>
        <taxon>Pentapetalae</taxon>
        <taxon>rosids</taxon>
        <taxon>fabids</taxon>
        <taxon>Fabales</taxon>
        <taxon>Fabaceae</taxon>
        <taxon>Papilionoideae</taxon>
        <taxon>50 kb inversion clade</taxon>
        <taxon>genistoids sensu lato</taxon>
        <taxon>core genistoids</taxon>
        <taxon>Crotalarieae</taxon>
        <taxon>Crotalaria</taxon>
    </lineage>
</organism>
<dbReference type="Proteomes" id="UP001372338">
    <property type="component" value="Unassembled WGS sequence"/>
</dbReference>
<protein>
    <submittedName>
        <fullName evidence="1">Uncharacterized protein</fullName>
    </submittedName>
</protein>
<comment type="caution">
    <text evidence="1">The sequence shown here is derived from an EMBL/GenBank/DDBJ whole genome shotgun (WGS) entry which is preliminary data.</text>
</comment>